<evidence type="ECO:0000256" key="2">
    <source>
        <dbReference type="ARBA" id="ARBA00010527"/>
    </source>
</evidence>
<dbReference type="EMBL" id="CP008743">
    <property type="protein sequence ID" value="ARN85212.1"/>
    <property type="molecule type" value="Genomic_DNA"/>
</dbReference>
<dbReference type="HAMAP" id="MF_01810">
    <property type="entry name" value="YidC_type1"/>
    <property type="match status" value="1"/>
</dbReference>
<evidence type="ECO:0000256" key="10">
    <source>
        <dbReference type="ARBA" id="ARBA00023186"/>
    </source>
</evidence>
<dbReference type="InterPro" id="IPR028053">
    <property type="entry name" value="Membr_insert_YidC_N"/>
</dbReference>
<dbReference type="NCBIfam" id="TIGR03592">
    <property type="entry name" value="yidC_oxa1_cterm"/>
    <property type="match status" value="1"/>
</dbReference>
<comment type="function">
    <text evidence="13">Required for the insertion and/or proper folding and/or complex formation of integral membrane proteins into the membrane. Involved in integration of membrane proteins that insert both dependently and independently of the Sec translocase complex, as well as at least some lipoproteins. Aids folding of multispanning membrane proteins.</text>
</comment>
<feature type="region of interest" description="Disordered" evidence="14">
    <location>
        <begin position="37"/>
        <end position="65"/>
    </location>
</feature>
<dbReference type="GO" id="GO:0051205">
    <property type="term" value="P:protein insertion into membrane"/>
    <property type="evidence" value="ECO:0007669"/>
    <property type="project" value="TreeGrafter"/>
</dbReference>
<gene>
    <name evidence="13" type="primary">yidC</name>
    <name evidence="17" type="ORF">GQ61_07855</name>
</gene>
<protein>
    <recommendedName>
        <fullName evidence="3 13">Membrane protein insertase YidC</fullName>
    </recommendedName>
    <alternativeName>
        <fullName evidence="12 13">Foldase YidC</fullName>
    </alternativeName>
    <alternativeName>
        <fullName evidence="11 13">Membrane integrase YidC</fullName>
    </alternativeName>
    <alternativeName>
        <fullName evidence="13">Membrane protein YidC</fullName>
    </alternativeName>
</protein>
<dbReference type="InterPro" id="IPR047196">
    <property type="entry name" value="YidC_ALB_C"/>
</dbReference>
<dbReference type="KEGG" id="naf:GQ61_07855"/>
<evidence type="ECO:0000313" key="18">
    <source>
        <dbReference type="Proteomes" id="UP000237351"/>
    </source>
</evidence>
<keyword evidence="18" id="KW-1185">Reference proteome</keyword>
<evidence type="ECO:0000256" key="5">
    <source>
        <dbReference type="ARBA" id="ARBA00022475"/>
    </source>
</evidence>
<dbReference type="InterPro" id="IPR001708">
    <property type="entry name" value="YidC/ALB3/OXA1/COX18"/>
</dbReference>
<dbReference type="InterPro" id="IPR019998">
    <property type="entry name" value="Membr_insert_YidC"/>
</dbReference>
<dbReference type="InterPro" id="IPR028055">
    <property type="entry name" value="YidC/Oxa/ALB_C"/>
</dbReference>
<reference evidence="17 18" key="1">
    <citation type="submission" date="2014-06" db="EMBL/GenBank/DDBJ databases">
        <title>The genome of the endonuclear symbiont Nucleicultrix amoebiphila.</title>
        <authorList>
            <person name="Schulz F."/>
            <person name="Horn M."/>
        </authorList>
    </citation>
    <scope>NUCLEOTIDE SEQUENCE [LARGE SCALE GENOMIC DNA]</scope>
    <source>
        <strain evidence="17 18">FS5</strain>
    </source>
</reference>
<evidence type="ECO:0000259" key="16">
    <source>
        <dbReference type="Pfam" id="PF14849"/>
    </source>
</evidence>
<evidence type="ECO:0000313" key="17">
    <source>
        <dbReference type="EMBL" id="ARN85212.1"/>
    </source>
</evidence>
<dbReference type="Proteomes" id="UP000237351">
    <property type="component" value="Chromosome"/>
</dbReference>
<dbReference type="Pfam" id="PF02096">
    <property type="entry name" value="60KD_IMP"/>
    <property type="match status" value="1"/>
</dbReference>
<feature type="domain" description="Membrane insertase YidC/Oxa/ALB C-terminal" evidence="15">
    <location>
        <begin position="373"/>
        <end position="568"/>
    </location>
</feature>
<keyword evidence="10 13" id="KW-0143">Chaperone</keyword>
<evidence type="ECO:0000256" key="6">
    <source>
        <dbReference type="ARBA" id="ARBA00022692"/>
    </source>
</evidence>
<feature type="transmembrane region" description="Helical" evidence="13">
    <location>
        <begin position="6"/>
        <end position="26"/>
    </location>
</feature>
<evidence type="ECO:0000256" key="9">
    <source>
        <dbReference type="ARBA" id="ARBA00023136"/>
    </source>
</evidence>
<evidence type="ECO:0000256" key="12">
    <source>
        <dbReference type="ARBA" id="ARBA00033342"/>
    </source>
</evidence>
<evidence type="ECO:0000256" key="11">
    <source>
        <dbReference type="ARBA" id="ARBA00033245"/>
    </source>
</evidence>
<keyword evidence="5 13" id="KW-1003">Cell membrane</keyword>
<evidence type="ECO:0000256" key="7">
    <source>
        <dbReference type="ARBA" id="ARBA00022927"/>
    </source>
</evidence>
<dbReference type="PANTHER" id="PTHR12428:SF65">
    <property type="entry name" value="CYTOCHROME C OXIDASE ASSEMBLY PROTEIN COX18, MITOCHONDRIAL"/>
    <property type="match status" value="1"/>
</dbReference>
<accession>A0A1W6N605</accession>
<feature type="compositionally biased region" description="Low complexity" evidence="14">
    <location>
        <begin position="37"/>
        <end position="47"/>
    </location>
</feature>
<evidence type="ECO:0000256" key="3">
    <source>
        <dbReference type="ARBA" id="ARBA00015325"/>
    </source>
</evidence>
<dbReference type="RefSeq" id="WP_085784758.1">
    <property type="nucleotide sequence ID" value="NZ_CP008743.1"/>
</dbReference>
<keyword evidence="6 13" id="KW-0812">Transmembrane</keyword>
<dbReference type="PANTHER" id="PTHR12428">
    <property type="entry name" value="OXA1"/>
    <property type="match status" value="1"/>
</dbReference>
<name>A0A1W6N605_9PROT</name>
<keyword evidence="9 13" id="KW-0472">Membrane</keyword>
<evidence type="ECO:0000256" key="1">
    <source>
        <dbReference type="ARBA" id="ARBA00004429"/>
    </source>
</evidence>
<dbReference type="NCBIfam" id="TIGR03593">
    <property type="entry name" value="yidC_nterm"/>
    <property type="match status" value="1"/>
</dbReference>
<feature type="transmembrane region" description="Helical" evidence="13">
    <location>
        <begin position="484"/>
        <end position="507"/>
    </location>
</feature>
<feature type="domain" description="Membrane insertase YidC N-terminal" evidence="16">
    <location>
        <begin position="78"/>
        <end position="360"/>
    </location>
</feature>
<dbReference type="NCBIfam" id="NF002353">
    <property type="entry name" value="PRK01318.1-4"/>
    <property type="match status" value="1"/>
</dbReference>
<evidence type="ECO:0000256" key="13">
    <source>
        <dbReference type="HAMAP-Rule" id="MF_01810"/>
    </source>
</evidence>
<dbReference type="GO" id="GO:0032977">
    <property type="term" value="F:membrane insertase activity"/>
    <property type="evidence" value="ECO:0007669"/>
    <property type="project" value="InterPro"/>
</dbReference>
<keyword evidence="4 13" id="KW-0813">Transport</keyword>
<keyword evidence="8 13" id="KW-1133">Transmembrane helix</keyword>
<dbReference type="Pfam" id="PF14849">
    <property type="entry name" value="YidC_periplas"/>
    <property type="match status" value="1"/>
</dbReference>
<dbReference type="CDD" id="cd19961">
    <property type="entry name" value="EcYidC-like_peri"/>
    <property type="match status" value="1"/>
</dbReference>
<comment type="similarity">
    <text evidence="2 13">Belongs to the OXA1/ALB3/YidC family. Type 1 subfamily.</text>
</comment>
<proteinExistence type="inferred from homology"/>
<evidence type="ECO:0000256" key="8">
    <source>
        <dbReference type="ARBA" id="ARBA00022989"/>
    </source>
</evidence>
<sequence length="578" mass="65921">MDQKNNLNLLFVLILTTIFFIGWNYFYERPRDKKLQETSVQQTTSTQNANAPMTNGPTTQPVLSGPVSVDQAIKSDPRITIETPKLKGSINLTGARFDNLSLEEYRENGTSNSPTIALLNPQNTQNPYFAEFGWVSDQQGQKLPDMSTLWQADQKILKINQPVTLHWNNGQGLIFERVIKVDDQYLFTITDRVTNKTNNSLNLSSYGIINRFGTPKTSGFMILHEGPLGYLNDKLIEIDYKDLQKKPLDSYQSEGGWMGITDKYWLTALIPDQKMQARVNYKNTPVTQDPSGASDHYSVDYLSPAQVVKTGESIEATTHLFAGAKVLEVLDQYEVTLGIKHFDKAVDFGRLYFLTKPIFYALTFFNGWLGNLGLAIIFLTILIRIALFPLANKSFRSMARMKKVQPQLTRIRELYENDKVRMNQEMMALYKKEKVNPLAGCLPMLVQIPVFFSIYKVLYISIEMRHAPFYGWIHDLSAPDPTSLFNLFGLISWAPPSYLMIGVWPLLMGGTMFLQQKLSPPPADPAQAKIFMLMPFMFTVMLAQFPAGLVIYWTWTNLLSIIQQWSLMKLDERKSKNK</sequence>
<dbReference type="GO" id="GO:0015031">
    <property type="term" value="P:protein transport"/>
    <property type="evidence" value="ECO:0007669"/>
    <property type="project" value="UniProtKB-KW"/>
</dbReference>
<dbReference type="CDD" id="cd20070">
    <property type="entry name" value="5TM_YidC_Alb3"/>
    <property type="match status" value="1"/>
</dbReference>
<dbReference type="Gene3D" id="2.70.98.90">
    <property type="match status" value="1"/>
</dbReference>
<dbReference type="STRING" id="1414854.GQ61_07855"/>
<dbReference type="OrthoDB" id="9780552at2"/>
<dbReference type="GO" id="GO:0005886">
    <property type="term" value="C:plasma membrane"/>
    <property type="evidence" value="ECO:0007669"/>
    <property type="project" value="UniProtKB-SubCell"/>
</dbReference>
<evidence type="ECO:0000256" key="4">
    <source>
        <dbReference type="ARBA" id="ARBA00022448"/>
    </source>
</evidence>
<comment type="subcellular location">
    <subcellularLocation>
        <location evidence="1">Cell inner membrane</location>
        <topology evidence="1">Multi-pass membrane protein</topology>
    </subcellularLocation>
    <subcellularLocation>
        <location evidence="13">Cell membrane</location>
        <topology evidence="13">Multi-pass membrane protein</topology>
    </subcellularLocation>
</comment>
<feature type="transmembrane region" description="Helical" evidence="13">
    <location>
        <begin position="375"/>
        <end position="392"/>
    </location>
</feature>
<evidence type="ECO:0000256" key="14">
    <source>
        <dbReference type="SAM" id="MobiDB-lite"/>
    </source>
</evidence>
<comment type="subunit">
    <text evidence="13">Interacts with the Sec translocase complex via SecD. Specifically interacts with transmembrane segments of nascent integral membrane proteins during membrane integration.</text>
</comment>
<organism evidence="17 18">
    <name type="scientific">Candidatus Nucleicultrix amoebiphila FS5</name>
    <dbReference type="NCBI Taxonomy" id="1414854"/>
    <lineage>
        <taxon>Bacteria</taxon>
        <taxon>Pseudomonadati</taxon>
        <taxon>Pseudomonadota</taxon>
        <taxon>Alphaproteobacteria</taxon>
        <taxon>Holosporales</taxon>
        <taxon>Candidatus Nucleicultricaceae</taxon>
        <taxon>Candidatus Nucleicultrix</taxon>
    </lineage>
</organism>
<keyword evidence="7 13" id="KW-0653">Protein transport</keyword>
<dbReference type="AlphaFoldDB" id="A0A1W6N605"/>
<dbReference type="PRINTS" id="PR01900">
    <property type="entry name" value="YIDCPROTEIN"/>
</dbReference>
<dbReference type="PRINTS" id="PR00701">
    <property type="entry name" value="60KDINNERMP"/>
</dbReference>
<dbReference type="InterPro" id="IPR038221">
    <property type="entry name" value="YidC_periplasmic_sf"/>
</dbReference>
<evidence type="ECO:0000259" key="15">
    <source>
        <dbReference type="Pfam" id="PF02096"/>
    </source>
</evidence>
<feature type="transmembrane region" description="Helical" evidence="13">
    <location>
        <begin position="528"/>
        <end position="545"/>
    </location>
</feature>
<feature type="transmembrane region" description="Helical" evidence="13">
    <location>
        <begin position="435"/>
        <end position="455"/>
    </location>
</feature>
<feature type="compositionally biased region" description="Polar residues" evidence="14">
    <location>
        <begin position="48"/>
        <end position="62"/>
    </location>
</feature>